<dbReference type="EMBL" id="JANTHZ010000002">
    <property type="protein sequence ID" value="MCS0494627.1"/>
    <property type="molecule type" value="Genomic_DNA"/>
</dbReference>
<dbReference type="AlphaFoldDB" id="A0A9X2PFP8"/>
<dbReference type="Proteomes" id="UP001151088">
    <property type="component" value="Unassembled WGS sequence"/>
</dbReference>
<dbReference type="InterPro" id="IPR032466">
    <property type="entry name" value="Metal_Hydrolase"/>
</dbReference>
<dbReference type="Pfam" id="PF04909">
    <property type="entry name" value="Amidohydro_2"/>
    <property type="match status" value="1"/>
</dbReference>
<evidence type="ECO:0000313" key="4">
    <source>
        <dbReference type="Proteomes" id="UP001151088"/>
    </source>
</evidence>
<gene>
    <name evidence="3" type="ORF">NVS89_05915</name>
</gene>
<name>A0A9X2PFP8_9HYPH</name>
<evidence type="ECO:0000256" key="1">
    <source>
        <dbReference type="ARBA" id="ARBA00023239"/>
    </source>
</evidence>
<dbReference type="SUPFAM" id="SSF51556">
    <property type="entry name" value="Metallo-dependent hydrolases"/>
    <property type="match status" value="1"/>
</dbReference>
<reference evidence="3" key="1">
    <citation type="submission" date="2022-08" db="EMBL/GenBank/DDBJ databases">
        <authorList>
            <person name="Li F."/>
        </authorList>
    </citation>
    <scope>NUCLEOTIDE SEQUENCE</scope>
    <source>
        <strain evidence="3">MQZ15Z-1</strain>
    </source>
</reference>
<accession>A0A9X2PFP8</accession>
<keyword evidence="1" id="KW-0456">Lyase</keyword>
<protein>
    <submittedName>
        <fullName evidence="3">Amidohydrolase</fullName>
    </submittedName>
</protein>
<dbReference type="GO" id="GO:0016787">
    <property type="term" value="F:hydrolase activity"/>
    <property type="evidence" value="ECO:0007669"/>
    <property type="project" value="InterPro"/>
</dbReference>
<organism evidence="3 4">
    <name type="scientific">Ancylobacter mangrovi</name>
    <dbReference type="NCBI Taxonomy" id="2972472"/>
    <lineage>
        <taxon>Bacteria</taxon>
        <taxon>Pseudomonadati</taxon>
        <taxon>Pseudomonadota</taxon>
        <taxon>Alphaproteobacteria</taxon>
        <taxon>Hyphomicrobiales</taxon>
        <taxon>Xanthobacteraceae</taxon>
        <taxon>Ancylobacter</taxon>
    </lineage>
</organism>
<dbReference type="PANTHER" id="PTHR21240:SF28">
    <property type="entry name" value="ISO-OROTATE DECARBOXYLASE (EUROFUNG)"/>
    <property type="match status" value="1"/>
</dbReference>
<dbReference type="GO" id="GO:0005737">
    <property type="term" value="C:cytoplasm"/>
    <property type="evidence" value="ECO:0007669"/>
    <property type="project" value="TreeGrafter"/>
</dbReference>
<proteinExistence type="predicted"/>
<feature type="domain" description="Amidohydrolase-related" evidence="2">
    <location>
        <begin position="23"/>
        <end position="368"/>
    </location>
</feature>
<evidence type="ECO:0000313" key="3">
    <source>
        <dbReference type="EMBL" id="MCS0494627.1"/>
    </source>
</evidence>
<comment type="caution">
    <text evidence="3">The sequence shown here is derived from an EMBL/GenBank/DDBJ whole genome shotgun (WGS) entry which is preliminary data.</text>
</comment>
<dbReference type="Gene3D" id="3.20.20.140">
    <property type="entry name" value="Metal-dependent hydrolases"/>
    <property type="match status" value="1"/>
</dbReference>
<dbReference type="InterPro" id="IPR006680">
    <property type="entry name" value="Amidohydro-rel"/>
</dbReference>
<dbReference type="GO" id="GO:0019748">
    <property type="term" value="P:secondary metabolic process"/>
    <property type="evidence" value="ECO:0007669"/>
    <property type="project" value="TreeGrafter"/>
</dbReference>
<sequence>MNVVGKIDATKGKGVGNRLAVADCDIHPTVNGYRDLYPYLEKRWQTHLQTYGAKVRHGYQRGAAYPKGQPDAKRRDAWPEGGGLAGSDLRLLQTQHLDANNVELGVLNPLTFCGYGLLNSDLSAALATAANEWQKNDFTRRDPRLKASIVVPYEDGPAAAREIERCAAEDDFVQVLLLSRTAEPLGKRNYWPIFEAAAAANLPVGVHAFGYGGAPVTGSGWPSYYIEEMFGHSPSCQALLASMIFEGVFERYPNFKLVLIEAGCAWLPAFTWRLDKHWERLRSEVPHVKRPPSEYIRQQVWITTQPIEEPEPRSHLVDVIDWIGWDRLLFASDYPHWDFDDPAVAFPIDIPLDLRQQFLLTNAKALYGVQ</sequence>
<dbReference type="GO" id="GO:0016831">
    <property type="term" value="F:carboxy-lyase activity"/>
    <property type="evidence" value="ECO:0007669"/>
    <property type="project" value="InterPro"/>
</dbReference>
<dbReference type="PANTHER" id="PTHR21240">
    <property type="entry name" value="2-AMINO-3-CARBOXYLMUCONATE-6-SEMIALDEHYDE DECARBOXYLASE"/>
    <property type="match status" value="1"/>
</dbReference>
<dbReference type="RefSeq" id="WP_258731652.1">
    <property type="nucleotide sequence ID" value="NZ_JANTHZ010000002.1"/>
</dbReference>
<keyword evidence="4" id="KW-1185">Reference proteome</keyword>
<evidence type="ECO:0000259" key="2">
    <source>
        <dbReference type="Pfam" id="PF04909"/>
    </source>
</evidence>
<dbReference type="InterPro" id="IPR032465">
    <property type="entry name" value="ACMSD"/>
</dbReference>